<reference evidence="1 2" key="1">
    <citation type="submission" date="2016-10" db="EMBL/GenBank/DDBJ databases">
        <authorList>
            <person name="de Groot N.N."/>
        </authorList>
    </citation>
    <scope>NUCLEOTIDE SEQUENCE [LARGE SCALE GENOMIC DNA]</scope>
    <source>
        <strain evidence="1 2">DSM 19548</strain>
    </source>
</reference>
<dbReference type="Gene3D" id="3.50.50.60">
    <property type="entry name" value="FAD/NAD(P)-binding domain"/>
    <property type="match status" value="1"/>
</dbReference>
<dbReference type="GO" id="GO:0009435">
    <property type="term" value="P:NAD+ biosynthetic process"/>
    <property type="evidence" value="ECO:0007669"/>
    <property type="project" value="InterPro"/>
</dbReference>
<proteinExistence type="predicted"/>
<dbReference type="PANTHER" id="PTHR42716:SF1">
    <property type="entry name" value="SLL0471 PROTEIN"/>
    <property type="match status" value="1"/>
</dbReference>
<organism evidence="1 2">
    <name type="scientific">Tropicimonas isoalkanivorans</name>
    <dbReference type="NCBI Taxonomy" id="441112"/>
    <lineage>
        <taxon>Bacteria</taxon>
        <taxon>Pseudomonadati</taxon>
        <taxon>Pseudomonadota</taxon>
        <taxon>Alphaproteobacteria</taxon>
        <taxon>Rhodobacterales</taxon>
        <taxon>Roseobacteraceae</taxon>
        <taxon>Tropicimonas</taxon>
    </lineage>
</organism>
<dbReference type="SUPFAM" id="SSF51905">
    <property type="entry name" value="FAD/NAD(P)-binding domain"/>
    <property type="match status" value="1"/>
</dbReference>
<dbReference type="EMBL" id="FOLG01000010">
    <property type="protein sequence ID" value="SFC87135.1"/>
    <property type="molecule type" value="Genomic_DNA"/>
</dbReference>
<gene>
    <name evidence="1" type="ORF">SAMN04488094_110134</name>
</gene>
<dbReference type="AlphaFoldDB" id="A0A1I1MPQ9"/>
<name>A0A1I1MPQ9_9RHOB</name>
<dbReference type="Proteomes" id="UP000198728">
    <property type="component" value="Unassembled WGS sequence"/>
</dbReference>
<dbReference type="PANTHER" id="PTHR42716">
    <property type="entry name" value="L-ASPARTATE OXIDASE"/>
    <property type="match status" value="1"/>
</dbReference>
<dbReference type="GO" id="GO:0008734">
    <property type="term" value="F:L-aspartate oxidase activity"/>
    <property type="evidence" value="ECO:0007669"/>
    <property type="project" value="InterPro"/>
</dbReference>
<dbReference type="STRING" id="441112.SAMN04488094_110134"/>
<evidence type="ECO:0000313" key="2">
    <source>
        <dbReference type="Proteomes" id="UP000198728"/>
    </source>
</evidence>
<sequence>MAHSDVSRLSEAMHKTDVLVVGGGLGGVSATLAALRLGADVIVTETLPWLGGQLTAQGVPLDEGPWAEQLIHSASYHTFRRAIRSYYRRNMPLTEMARAEVYLNPGQGNIGSLCHEPRVALAVINDMLAPHVSAGRLKVLHGLAPASVNMDGDRCRAVIYEAPEGETVTVEARVVIDATETGVLLPLAHVEHVLGAESRETTGELHAIEGPADPTDQQAITWGMALSYDPDGHHVIEKPSRYETFRDMRLPFWPGPQFDWTVSNHVTHEPLERPLFAGDTDTPYLFDLWHARRIAYRRNFRDGSYPSDITIANWPQMDYWFNPAITGDASQDAATVEEARQLSLSFLYWMQTEAPRHDGGYGYHGLIPRGDVLGTADGTAMQPYWREGYRIQAEFTVLEQHIGCAARPGVEAAEDFADSVGIGAYRIDLHPNSLGNRNTVDIDCFPFQIPLGALLPVRVQNLLPACKNIGTTRITNGAYRVHPVEWSIGEASGTLAALSLREGMPPRAFRHGEKLANLQAVLKASGVMLEWPRFGALTPRTRTGYRPPA</sequence>
<protein>
    <submittedName>
        <fullName evidence="1">FAD dependent oxidoreductase</fullName>
    </submittedName>
</protein>
<evidence type="ECO:0000313" key="1">
    <source>
        <dbReference type="EMBL" id="SFC87135.1"/>
    </source>
</evidence>
<dbReference type="InterPro" id="IPR005288">
    <property type="entry name" value="NadB"/>
</dbReference>
<dbReference type="InterPro" id="IPR036188">
    <property type="entry name" value="FAD/NAD-bd_sf"/>
</dbReference>
<dbReference type="RefSeq" id="WP_218152863.1">
    <property type="nucleotide sequence ID" value="NZ_FOLG01000010.1"/>
</dbReference>
<accession>A0A1I1MPQ9</accession>
<dbReference type="Pfam" id="PF12831">
    <property type="entry name" value="FAD_oxidored"/>
    <property type="match status" value="1"/>
</dbReference>
<keyword evidence="2" id="KW-1185">Reference proteome</keyword>